<feature type="domain" description="FHA" evidence="2">
    <location>
        <begin position="172"/>
        <end position="233"/>
    </location>
</feature>
<dbReference type="InterPro" id="IPR000253">
    <property type="entry name" value="FHA_dom"/>
</dbReference>
<evidence type="ECO:0000313" key="3">
    <source>
        <dbReference type="EMBL" id="QPC82518.1"/>
    </source>
</evidence>
<evidence type="ECO:0000259" key="2">
    <source>
        <dbReference type="PROSITE" id="PS50006"/>
    </source>
</evidence>
<evidence type="ECO:0000256" key="1">
    <source>
        <dbReference type="SAM" id="MobiDB-lite"/>
    </source>
</evidence>
<dbReference type="KEGG" id="pmet:G4Y79_22995"/>
<dbReference type="SMART" id="SM00240">
    <property type="entry name" value="FHA"/>
    <property type="match status" value="1"/>
</dbReference>
<dbReference type="Proteomes" id="UP000594468">
    <property type="component" value="Chromosome"/>
</dbReference>
<feature type="region of interest" description="Disordered" evidence="1">
    <location>
        <begin position="53"/>
        <end position="77"/>
    </location>
</feature>
<organism evidence="3 4">
    <name type="scientific">Phototrophicus methaneseepsis</name>
    <dbReference type="NCBI Taxonomy" id="2710758"/>
    <lineage>
        <taxon>Bacteria</taxon>
        <taxon>Bacillati</taxon>
        <taxon>Chloroflexota</taxon>
        <taxon>Candidatus Thermofontia</taxon>
        <taxon>Phototrophicales</taxon>
        <taxon>Phototrophicaceae</taxon>
        <taxon>Phototrophicus</taxon>
    </lineage>
</organism>
<dbReference type="InterPro" id="IPR008984">
    <property type="entry name" value="SMAD_FHA_dom_sf"/>
</dbReference>
<dbReference type="PANTHER" id="PTHR23308">
    <property type="entry name" value="NUCLEAR INHIBITOR OF PROTEIN PHOSPHATASE-1"/>
    <property type="match status" value="1"/>
</dbReference>
<name>A0A7S8E8U3_9CHLR</name>
<dbReference type="Gene3D" id="2.60.200.20">
    <property type="match status" value="1"/>
</dbReference>
<dbReference type="InterPro" id="IPR050923">
    <property type="entry name" value="Cell_Proc_Reg/RNA_Proc"/>
</dbReference>
<dbReference type="PROSITE" id="PS50006">
    <property type="entry name" value="FHA_DOMAIN"/>
    <property type="match status" value="1"/>
</dbReference>
<evidence type="ECO:0000313" key="4">
    <source>
        <dbReference type="Proteomes" id="UP000594468"/>
    </source>
</evidence>
<protein>
    <submittedName>
        <fullName evidence="3">FHA domain-containing protein</fullName>
    </submittedName>
</protein>
<dbReference type="SUPFAM" id="SSF49879">
    <property type="entry name" value="SMAD/FHA domain"/>
    <property type="match status" value="1"/>
</dbReference>
<dbReference type="EMBL" id="CP062983">
    <property type="protein sequence ID" value="QPC82518.1"/>
    <property type="molecule type" value="Genomic_DNA"/>
</dbReference>
<reference evidence="3 4" key="1">
    <citation type="submission" date="2020-02" db="EMBL/GenBank/DDBJ databases">
        <authorList>
            <person name="Zheng R.K."/>
            <person name="Sun C.M."/>
        </authorList>
    </citation>
    <scope>NUCLEOTIDE SEQUENCE [LARGE SCALE GENOMIC DNA]</scope>
    <source>
        <strain evidence="4">rifampicinis</strain>
    </source>
</reference>
<proteinExistence type="predicted"/>
<dbReference type="RefSeq" id="WP_195170587.1">
    <property type="nucleotide sequence ID" value="NZ_CP062983.1"/>
</dbReference>
<gene>
    <name evidence="3" type="ORF">G4Y79_22995</name>
</gene>
<sequence>MGAIQEIFTEYVRMRENGLDTKEALRALRIYVEGLPSAQKDELAQHLRAWERGSRAAETETEPQQAPTIKPLRPRTNAKKSFDEVETQMTPAASFVSCPNCGAKNQVSEVFCYSCGHMLENLQGVNDTRHFAAATNELYSADYFSMDSILRLSVRDSNEMFELRPQLRNHELVLGRSTSNSPMSPDVDLTSTGAAEAGVSRLHVAVRYEPQDSALQIYDLGSANGTFVNGQRLHPREVRILRNGDQLRLGKLVIYVSYHHPGEELILG</sequence>
<accession>A0A7S8E8U3</accession>
<dbReference type="AlphaFoldDB" id="A0A7S8E8U3"/>
<dbReference type="InterPro" id="IPR059113">
    <property type="entry name" value="Znf_ribbon"/>
</dbReference>
<dbReference type="Pfam" id="PF13248">
    <property type="entry name" value="Zn_ribbon_3"/>
    <property type="match status" value="1"/>
</dbReference>
<keyword evidence="4" id="KW-1185">Reference proteome</keyword>
<dbReference type="Pfam" id="PF00498">
    <property type="entry name" value="FHA"/>
    <property type="match status" value="1"/>
</dbReference>
<dbReference type="CDD" id="cd00060">
    <property type="entry name" value="FHA"/>
    <property type="match status" value="1"/>
</dbReference>